<organism evidence="9 10">
    <name type="scientific">Pigmentiphaga aceris</name>
    <dbReference type="NCBI Taxonomy" id="1940612"/>
    <lineage>
        <taxon>Bacteria</taxon>
        <taxon>Pseudomonadati</taxon>
        <taxon>Pseudomonadota</taxon>
        <taxon>Betaproteobacteria</taxon>
        <taxon>Burkholderiales</taxon>
        <taxon>Alcaligenaceae</taxon>
        <taxon>Pigmentiphaga</taxon>
    </lineage>
</organism>
<dbReference type="GO" id="GO:0004656">
    <property type="term" value="F:procollagen-proline 4-dioxygenase activity"/>
    <property type="evidence" value="ECO:0007669"/>
    <property type="project" value="TreeGrafter"/>
</dbReference>
<keyword evidence="4 9" id="KW-0223">Dioxygenase</keyword>
<keyword evidence="6" id="KW-0408">Iron</keyword>
<dbReference type="Proteomes" id="UP000325161">
    <property type="component" value="Chromosome"/>
</dbReference>
<comment type="cofactor">
    <cofactor evidence="1">
        <name>L-ascorbate</name>
        <dbReference type="ChEBI" id="CHEBI:38290"/>
    </cofactor>
</comment>
<evidence type="ECO:0000256" key="1">
    <source>
        <dbReference type="ARBA" id="ARBA00001961"/>
    </source>
</evidence>
<evidence type="ECO:0000256" key="6">
    <source>
        <dbReference type="ARBA" id="ARBA00023004"/>
    </source>
</evidence>
<protein>
    <submittedName>
        <fullName evidence="9">2-oxoglutarate-dependent dioxygenase</fullName>
    </submittedName>
</protein>
<dbReference type="PROSITE" id="PS51471">
    <property type="entry name" value="FE2OG_OXY"/>
    <property type="match status" value="1"/>
</dbReference>
<feature type="region of interest" description="Disordered" evidence="7">
    <location>
        <begin position="1"/>
        <end position="22"/>
    </location>
</feature>
<evidence type="ECO:0000313" key="9">
    <source>
        <dbReference type="EMBL" id="QEI06962.1"/>
    </source>
</evidence>
<dbReference type="Gene3D" id="2.60.120.620">
    <property type="entry name" value="q2cbj1_9rhob like domain"/>
    <property type="match status" value="1"/>
</dbReference>
<evidence type="ECO:0000313" key="10">
    <source>
        <dbReference type="Proteomes" id="UP000325161"/>
    </source>
</evidence>
<dbReference type="PANTHER" id="PTHR10869">
    <property type="entry name" value="PROLYL 4-HYDROXYLASE ALPHA SUBUNIT"/>
    <property type="match status" value="1"/>
</dbReference>
<dbReference type="Pfam" id="PF13640">
    <property type="entry name" value="2OG-FeII_Oxy_3"/>
    <property type="match status" value="1"/>
</dbReference>
<sequence length="228" mass="24321">MTHTFDDTNGAASPGPDLSGAPTQISIDGHVVSVLATLAEPALTVFGNLFTREECEALIASAQPRLARSRTVDRSGGTAVSHESRTSDGMFFTLGETPLIDKLERRIAGLLRWPLERGEGLQVLRYGPGAEYQPHYDFFDAQDAGTATHTAAGGQRIGTLIIYLQSPISGGATTFPQIGLDVAPIQGNAVFFAYPQATPASLTLHAGAPVTAGEKWIATKWLRVRRYA</sequence>
<feature type="domain" description="Fe2OG dioxygenase" evidence="8">
    <location>
        <begin position="117"/>
        <end position="224"/>
    </location>
</feature>
<name>A0A5C0AWW8_9BURK</name>
<keyword evidence="3" id="KW-0847">Vitamin C</keyword>
<keyword evidence="10" id="KW-1185">Reference proteome</keyword>
<accession>A0A5C0AWW8</accession>
<dbReference type="GO" id="GO:0031418">
    <property type="term" value="F:L-ascorbic acid binding"/>
    <property type="evidence" value="ECO:0007669"/>
    <property type="project" value="UniProtKB-KW"/>
</dbReference>
<dbReference type="AlphaFoldDB" id="A0A5C0AWW8"/>
<keyword evidence="5" id="KW-0560">Oxidoreductase</keyword>
<keyword evidence="2" id="KW-0479">Metal-binding</keyword>
<dbReference type="EMBL" id="CP043046">
    <property type="protein sequence ID" value="QEI06962.1"/>
    <property type="molecule type" value="Genomic_DNA"/>
</dbReference>
<dbReference type="PANTHER" id="PTHR10869:SF246">
    <property type="entry name" value="TRANSMEMBRANE PROLYL 4-HYDROXYLASE"/>
    <property type="match status" value="1"/>
</dbReference>
<evidence type="ECO:0000256" key="5">
    <source>
        <dbReference type="ARBA" id="ARBA00023002"/>
    </source>
</evidence>
<dbReference type="InterPro" id="IPR044862">
    <property type="entry name" value="Pro_4_hyd_alph_FE2OG_OXY"/>
</dbReference>
<evidence type="ECO:0000256" key="7">
    <source>
        <dbReference type="SAM" id="MobiDB-lite"/>
    </source>
</evidence>
<dbReference type="GO" id="GO:0005506">
    <property type="term" value="F:iron ion binding"/>
    <property type="evidence" value="ECO:0007669"/>
    <property type="project" value="InterPro"/>
</dbReference>
<dbReference type="SMART" id="SM00702">
    <property type="entry name" value="P4Hc"/>
    <property type="match status" value="1"/>
</dbReference>
<reference evidence="9 10" key="1">
    <citation type="submission" date="2019-08" db="EMBL/GenBank/DDBJ databases">
        <title>Amphibian skin-associated Pigmentiphaga: genome sequence and occurrence across geography and hosts.</title>
        <authorList>
            <person name="Bletz M.C."/>
            <person name="Bunk B."/>
            <person name="Sproeer C."/>
            <person name="Biwer P."/>
            <person name="Reiter S."/>
            <person name="Rabemananjara F.C.E."/>
            <person name="Schulz S."/>
            <person name="Overmann J."/>
            <person name="Vences M."/>
        </authorList>
    </citation>
    <scope>NUCLEOTIDE SEQUENCE [LARGE SCALE GENOMIC DNA]</scope>
    <source>
        <strain evidence="9 10">Mada1488</strain>
    </source>
</reference>
<dbReference type="KEGG" id="pacr:FXN63_14790"/>
<dbReference type="OrthoDB" id="269774at2"/>
<evidence type="ECO:0000259" key="8">
    <source>
        <dbReference type="PROSITE" id="PS51471"/>
    </source>
</evidence>
<dbReference type="RefSeq" id="WP_148816009.1">
    <property type="nucleotide sequence ID" value="NZ_CP043046.1"/>
</dbReference>
<dbReference type="InterPro" id="IPR005123">
    <property type="entry name" value="Oxoglu/Fe-dep_dioxygenase_dom"/>
</dbReference>
<evidence type="ECO:0000256" key="4">
    <source>
        <dbReference type="ARBA" id="ARBA00022964"/>
    </source>
</evidence>
<dbReference type="InterPro" id="IPR045054">
    <property type="entry name" value="P4HA-like"/>
</dbReference>
<evidence type="ECO:0000256" key="2">
    <source>
        <dbReference type="ARBA" id="ARBA00022723"/>
    </source>
</evidence>
<dbReference type="InterPro" id="IPR006620">
    <property type="entry name" value="Pro_4_hyd_alph"/>
</dbReference>
<gene>
    <name evidence="9" type="ORF">FXN63_14790</name>
</gene>
<proteinExistence type="predicted"/>
<evidence type="ECO:0000256" key="3">
    <source>
        <dbReference type="ARBA" id="ARBA00022896"/>
    </source>
</evidence>